<evidence type="ECO:0000256" key="1">
    <source>
        <dbReference type="SAM" id="Phobius"/>
    </source>
</evidence>
<reference evidence="3" key="1">
    <citation type="journal article" date="2020" name="mSystems">
        <title>Genome- and Community-Level Interaction Insights into Carbon Utilization and Element Cycling Functions of Hydrothermarchaeota in Hydrothermal Sediment.</title>
        <authorList>
            <person name="Zhou Z."/>
            <person name="Liu Y."/>
            <person name="Xu W."/>
            <person name="Pan J."/>
            <person name="Luo Z.H."/>
            <person name="Li M."/>
        </authorList>
    </citation>
    <scope>NUCLEOTIDE SEQUENCE [LARGE SCALE GENOMIC DNA]</scope>
    <source>
        <strain evidence="3">SpSt-456</strain>
    </source>
</reference>
<accession>A0A832A2S7</accession>
<dbReference type="AlphaFoldDB" id="A0A832A2S7"/>
<keyword evidence="1" id="KW-0472">Membrane</keyword>
<dbReference type="PANTHER" id="PTHR33371:SF4">
    <property type="entry name" value="INTERMEMBRANE PHOSPHOLIPID TRANSPORT SYSTEM BINDING PROTEIN MLAD"/>
    <property type="match status" value="1"/>
</dbReference>
<evidence type="ECO:0000313" key="3">
    <source>
        <dbReference type="EMBL" id="HFK98145.1"/>
    </source>
</evidence>
<feature type="transmembrane region" description="Helical" evidence="1">
    <location>
        <begin position="6"/>
        <end position="28"/>
    </location>
</feature>
<dbReference type="InterPro" id="IPR052336">
    <property type="entry name" value="MlaD_Phospholipid_Transporter"/>
</dbReference>
<dbReference type="NCBIfam" id="TIGR04430">
    <property type="entry name" value="OM_asym_MlaD"/>
    <property type="match status" value="1"/>
</dbReference>
<keyword evidence="1" id="KW-0812">Transmembrane</keyword>
<comment type="caution">
    <text evidence="3">The sequence shown here is derived from an EMBL/GenBank/DDBJ whole genome shotgun (WGS) entry which is preliminary data.</text>
</comment>
<dbReference type="PANTHER" id="PTHR33371">
    <property type="entry name" value="INTERMEMBRANE PHOSPHOLIPID TRANSPORT SYSTEM BINDING PROTEIN MLAD-RELATED"/>
    <property type="match status" value="1"/>
</dbReference>
<dbReference type="InterPro" id="IPR003399">
    <property type="entry name" value="Mce/MlaD"/>
</dbReference>
<organism evidence="3">
    <name type="scientific">Desulfacinum infernum</name>
    <dbReference type="NCBI Taxonomy" id="35837"/>
    <lineage>
        <taxon>Bacteria</taxon>
        <taxon>Pseudomonadati</taxon>
        <taxon>Thermodesulfobacteriota</taxon>
        <taxon>Syntrophobacteria</taxon>
        <taxon>Syntrophobacterales</taxon>
        <taxon>Syntrophobacteraceae</taxon>
        <taxon>Desulfacinum</taxon>
    </lineage>
</organism>
<name>A0A832A2S7_9BACT</name>
<dbReference type="EMBL" id="DSTK01000037">
    <property type="protein sequence ID" value="HFK98145.1"/>
    <property type="molecule type" value="Genomic_DNA"/>
</dbReference>
<dbReference type="GO" id="GO:0015914">
    <property type="term" value="P:phospholipid transport"/>
    <property type="evidence" value="ECO:0007669"/>
    <property type="project" value="InterPro"/>
</dbReference>
<dbReference type="Pfam" id="PF02470">
    <property type="entry name" value="MlaD"/>
    <property type="match status" value="1"/>
</dbReference>
<sequence length="151" mass="16301">MNRQAWTVETGVGLFILIGLVCVAYLSLNLGDVRLLGGNEYTVYAKFSNVSGLKKKAAVTMAGVAIGRVEDIRLQDGAAVVAMRIAKNVKLEEDVIASIKTMGIIGDKYIAVSAGASEQWIPPDGWIRETQPPLDVEELVGKFVFGTMDKK</sequence>
<feature type="domain" description="Mce/MlaD" evidence="2">
    <location>
        <begin position="40"/>
        <end position="115"/>
    </location>
</feature>
<keyword evidence="1" id="KW-1133">Transmembrane helix</keyword>
<dbReference type="InterPro" id="IPR030970">
    <property type="entry name" value="ABC_MlaD"/>
</dbReference>
<evidence type="ECO:0000259" key="2">
    <source>
        <dbReference type="Pfam" id="PF02470"/>
    </source>
</evidence>
<proteinExistence type="predicted"/>
<gene>
    <name evidence="3" type="primary">mlaD</name>
    <name evidence="3" type="ORF">ENS06_12605</name>
</gene>
<protein>
    <submittedName>
        <fullName evidence="3">Outer membrane lipid asymmetry maintenance protein MlaD</fullName>
    </submittedName>
</protein>